<gene>
    <name evidence="1" type="ORF">E0486_16820</name>
</gene>
<organism evidence="1 2">
    <name type="scientific">Flaviaesturariibacter aridisoli</name>
    <dbReference type="NCBI Taxonomy" id="2545761"/>
    <lineage>
        <taxon>Bacteria</taxon>
        <taxon>Pseudomonadati</taxon>
        <taxon>Bacteroidota</taxon>
        <taxon>Chitinophagia</taxon>
        <taxon>Chitinophagales</taxon>
        <taxon>Chitinophagaceae</taxon>
        <taxon>Flaviaestuariibacter</taxon>
    </lineage>
</organism>
<reference evidence="1 2" key="1">
    <citation type="submission" date="2019-03" db="EMBL/GenBank/DDBJ databases">
        <authorList>
            <person name="Kim M.K.M."/>
        </authorList>
    </citation>
    <scope>NUCLEOTIDE SEQUENCE [LARGE SCALE GENOMIC DNA]</scope>
    <source>
        <strain evidence="1 2">17J68-15</strain>
    </source>
</reference>
<accession>A0A4R4DYP6</accession>
<keyword evidence="2" id="KW-1185">Reference proteome</keyword>
<evidence type="ECO:0000313" key="2">
    <source>
        <dbReference type="Proteomes" id="UP000295164"/>
    </source>
</evidence>
<dbReference type="AlphaFoldDB" id="A0A4R4DYP6"/>
<protein>
    <submittedName>
        <fullName evidence="1">Uncharacterized protein</fullName>
    </submittedName>
</protein>
<sequence length="192" mass="22554">MKTTPLDILWFEGRQLPLMEALLEPFFNKHPQLRPPGAGRSYWASFEIAEDELRVRDVEVADPRNLRTGRRSVLAGLFESADDAVLRWFSGLLLLEQDKQYFVLEIRRGRLRAKRRYDAAGLARFEQEQFEYFCLTEDYDALRAAAQKEFELKEQEARRKDEGRGYRSFDEAAFRQGLRTTILRQSKELLAD</sequence>
<proteinExistence type="predicted"/>
<dbReference type="EMBL" id="SKFH01000044">
    <property type="protein sequence ID" value="TCZ66402.1"/>
    <property type="molecule type" value="Genomic_DNA"/>
</dbReference>
<dbReference type="OrthoDB" id="1438245at2"/>
<name>A0A4R4DYP6_9BACT</name>
<evidence type="ECO:0000313" key="1">
    <source>
        <dbReference type="EMBL" id="TCZ66402.1"/>
    </source>
</evidence>
<comment type="caution">
    <text evidence="1">The sequence shown here is derived from an EMBL/GenBank/DDBJ whole genome shotgun (WGS) entry which is preliminary data.</text>
</comment>
<dbReference type="Proteomes" id="UP000295164">
    <property type="component" value="Unassembled WGS sequence"/>
</dbReference>
<dbReference type="RefSeq" id="WP_131853930.1">
    <property type="nucleotide sequence ID" value="NZ_SKFH01000044.1"/>
</dbReference>